<dbReference type="InterPro" id="IPR050256">
    <property type="entry name" value="Glycosyltransferase_2"/>
</dbReference>
<feature type="transmembrane region" description="Helical" evidence="1">
    <location>
        <begin position="250"/>
        <end position="276"/>
    </location>
</feature>
<dbReference type="InterPro" id="IPR029044">
    <property type="entry name" value="Nucleotide-diphossugar_trans"/>
</dbReference>
<keyword evidence="1" id="KW-0472">Membrane</keyword>
<keyword evidence="1" id="KW-1133">Transmembrane helix</keyword>
<evidence type="ECO:0000259" key="2">
    <source>
        <dbReference type="Pfam" id="PF00535"/>
    </source>
</evidence>
<dbReference type="RefSeq" id="WP_284374078.1">
    <property type="nucleotide sequence ID" value="NZ_BSNJ01000008.1"/>
</dbReference>
<sequence>MYSDKTLAAVIPCHNEETQIEKVVDTMPDMVDRIVIVNDKSTDKTADVLDALAKRDKRVVALHHSVNQGVGGAIATGYEWARDNDMDMAVVMAGDGQMNPDDLPALVAPVADEGVNYSKANRLIVSRSIEKIPFRRFFGNSVLSLLTKISSGYWHISDSQTGYTVADKDVLHTIDWQDMYKRYGQPNDLLIKLNVHKFTVRDVPTEPVYNVGEKSGIKIRRVVFTISNILVKGFFWRMKNKYIIRDFHPLVLFYMLGIFLMIMFLLFALRVFWVLFTTGDVPLISTISMFFAFTSGIQSLFFGMLFDMQDNRPLRG</sequence>
<evidence type="ECO:0000313" key="3">
    <source>
        <dbReference type="EMBL" id="GLQ21960.1"/>
    </source>
</evidence>
<name>A0ABQ5V351_9PROT</name>
<dbReference type="PANTHER" id="PTHR48090">
    <property type="entry name" value="UNDECAPRENYL-PHOSPHATE 4-DEOXY-4-FORMAMIDO-L-ARABINOSE TRANSFERASE-RELATED"/>
    <property type="match status" value="1"/>
</dbReference>
<dbReference type="EMBL" id="BSNJ01000008">
    <property type="protein sequence ID" value="GLQ21960.1"/>
    <property type="molecule type" value="Genomic_DNA"/>
</dbReference>
<evidence type="ECO:0000256" key="1">
    <source>
        <dbReference type="SAM" id="Phobius"/>
    </source>
</evidence>
<dbReference type="Gene3D" id="3.90.550.10">
    <property type="entry name" value="Spore Coat Polysaccharide Biosynthesis Protein SpsA, Chain A"/>
    <property type="match status" value="1"/>
</dbReference>
<reference evidence="3" key="1">
    <citation type="journal article" date="2014" name="Int. J. Syst. Evol. Microbiol.">
        <title>Complete genome of a new Firmicutes species belonging to the dominant human colonic microbiota ('Ruminococcus bicirculans') reveals two chromosomes and a selective capacity to utilize plant glucans.</title>
        <authorList>
            <consortium name="NISC Comparative Sequencing Program"/>
            <person name="Wegmann U."/>
            <person name="Louis P."/>
            <person name="Goesmann A."/>
            <person name="Henrissat B."/>
            <person name="Duncan S.H."/>
            <person name="Flint H.J."/>
        </authorList>
    </citation>
    <scope>NUCLEOTIDE SEQUENCE</scope>
    <source>
        <strain evidence="3">NBRC 108216</strain>
    </source>
</reference>
<proteinExistence type="predicted"/>
<dbReference type="SUPFAM" id="SSF53448">
    <property type="entry name" value="Nucleotide-diphospho-sugar transferases"/>
    <property type="match status" value="1"/>
</dbReference>
<gene>
    <name evidence="3" type="ORF">GCM10007854_29150</name>
</gene>
<dbReference type="InterPro" id="IPR001173">
    <property type="entry name" value="Glyco_trans_2-like"/>
</dbReference>
<dbReference type="Proteomes" id="UP001161390">
    <property type="component" value="Unassembled WGS sequence"/>
</dbReference>
<keyword evidence="1" id="KW-0812">Transmembrane</keyword>
<evidence type="ECO:0000313" key="4">
    <source>
        <dbReference type="Proteomes" id="UP001161390"/>
    </source>
</evidence>
<comment type="caution">
    <text evidence="3">The sequence shown here is derived from an EMBL/GenBank/DDBJ whole genome shotgun (WGS) entry which is preliminary data.</text>
</comment>
<accession>A0ABQ5V351</accession>
<dbReference type="Pfam" id="PF00535">
    <property type="entry name" value="Glycos_transf_2"/>
    <property type="match status" value="1"/>
</dbReference>
<dbReference type="PANTHER" id="PTHR48090:SF7">
    <property type="entry name" value="RFBJ PROTEIN"/>
    <property type="match status" value="1"/>
</dbReference>
<keyword evidence="4" id="KW-1185">Reference proteome</keyword>
<dbReference type="CDD" id="cd04179">
    <property type="entry name" value="DPM_DPG-synthase_like"/>
    <property type="match status" value="1"/>
</dbReference>
<feature type="transmembrane region" description="Helical" evidence="1">
    <location>
        <begin position="282"/>
        <end position="306"/>
    </location>
</feature>
<protein>
    <recommendedName>
        <fullName evidence="2">Glycosyltransferase 2-like domain-containing protein</fullName>
    </recommendedName>
</protein>
<reference evidence="3" key="2">
    <citation type="submission" date="2023-01" db="EMBL/GenBank/DDBJ databases">
        <title>Draft genome sequence of Algimonas porphyrae strain NBRC 108216.</title>
        <authorList>
            <person name="Sun Q."/>
            <person name="Mori K."/>
        </authorList>
    </citation>
    <scope>NUCLEOTIDE SEQUENCE</scope>
    <source>
        <strain evidence="3">NBRC 108216</strain>
    </source>
</reference>
<organism evidence="3 4">
    <name type="scientific">Algimonas porphyrae</name>
    <dbReference type="NCBI Taxonomy" id="1128113"/>
    <lineage>
        <taxon>Bacteria</taxon>
        <taxon>Pseudomonadati</taxon>
        <taxon>Pseudomonadota</taxon>
        <taxon>Alphaproteobacteria</taxon>
        <taxon>Maricaulales</taxon>
        <taxon>Robiginitomaculaceae</taxon>
        <taxon>Algimonas</taxon>
    </lineage>
</organism>
<feature type="domain" description="Glycosyltransferase 2-like" evidence="2">
    <location>
        <begin position="10"/>
        <end position="172"/>
    </location>
</feature>